<dbReference type="Proteomes" id="UP000033618">
    <property type="component" value="Unassembled WGS sequence"/>
</dbReference>
<gene>
    <name evidence="1" type="ORF">WM40_06920</name>
</gene>
<dbReference type="OrthoDB" id="9154454at2"/>
<dbReference type="GO" id="GO:0030254">
    <property type="term" value="P:protein secretion by the type III secretion system"/>
    <property type="evidence" value="ECO:0007669"/>
    <property type="project" value="InterPro"/>
</dbReference>
<dbReference type="InterPro" id="IPR010261">
    <property type="entry name" value="Tir_chaperone"/>
</dbReference>
<organism evidence="1 2">
    <name type="scientific">Robbsia andropogonis</name>
    <dbReference type="NCBI Taxonomy" id="28092"/>
    <lineage>
        <taxon>Bacteria</taxon>
        <taxon>Pseudomonadati</taxon>
        <taxon>Pseudomonadota</taxon>
        <taxon>Betaproteobacteria</taxon>
        <taxon>Burkholderiales</taxon>
        <taxon>Burkholderiaceae</taxon>
        <taxon>Robbsia</taxon>
    </lineage>
</organism>
<dbReference type="EMBL" id="LAQU01000005">
    <property type="protein sequence ID" value="KKB64221.1"/>
    <property type="molecule type" value="Genomic_DNA"/>
</dbReference>
<dbReference type="Gene3D" id="3.30.1460.10">
    <property type="match status" value="1"/>
</dbReference>
<dbReference type="RefSeq" id="WP_024904085.1">
    <property type="nucleotide sequence ID" value="NZ_CADFGU010000003.1"/>
</dbReference>
<dbReference type="Pfam" id="PF05932">
    <property type="entry name" value="CesT"/>
    <property type="match status" value="1"/>
</dbReference>
<evidence type="ECO:0000313" key="2">
    <source>
        <dbReference type="Proteomes" id="UP000033618"/>
    </source>
</evidence>
<name>A0A0F5K274_9BURK</name>
<sequence length="153" mass="15851">MSLDPKYVGALKALALEIGADAEALTACQTLVVGNVILTFSPTEDAGATTIQCACKIGPLPPEPSIDLLRLLLQANTLGPATAGATFALQLGADELVLEQRHSVDTPPAMLARACRNQAEAALAWAPALTHGTQRVSRSSAANLYDMLSGIQS</sequence>
<accession>A0A0F5K274</accession>
<dbReference type="PATRIC" id="fig|28092.6.peg.1635"/>
<dbReference type="SUPFAM" id="SSF69635">
    <property type="entry name" value="Type III secretory system chaperone-like"/>
    <property type="match status" value="1"/>
</dbReference>
<proteinExistence type="predicted"/>
<keyword evidence="2" id="KW-1185">Reference proteome</keyword>
<dbReference type="CDD" id="cd16364">
    <property type="entry name" value="T3SC_I-like"/>
    <property type="match status" value="1"/>
</dbReference>
<protein>
    <submittedName>
        <fullName evidence="1">Uncharacterized protein</fullName>
    </submittedName>
</protein>
<dbReference type="AlphaFoldDB" id="A0A0F5K274"/>
<evidence type="ECO:0000313" key="1">
    <source>
        <dbReference type="EMBL" id="KKB64221.1"/>
    </source>
</evidence>
<comment type="caution">
    <text evidence="1">The sequence shown here is derived from an EMBL/GenBank/DDBJ whole genome shotgun (WGS) entry which is preliminary data.</text>
</comment>
<dbReference type="STRING" id="28092.WM40_06920"/>
<reference evidence="1 2" key="1">
    <citation type="submission" date="2015-03" db="EMBL/GenBank/DDBJ databases">
        <title>Draft Genome Sequence of Burkholderia andropogonis type strain ICMP2807, isolated from Sorghum bicolor.</title>
        <authorList>
            <person name="Lopes-Santos L."/>
            <person name="Castro D.B."/>
            <person name="Ottoboni L.M."/>
            <person name="Park D."/>
            <person name="Weirc B.S."/>
            <person name="Destefano S.A."/>
        </authorList>
    </citation>
    <scope>NUCLEOTIDE SEQUENCE [LARGE SCALE GENOMIC DNA]</scope>
    <source>
        <strain evidence="1 2">ICMP2807</strain>
    </source>
</reference>